<organism evidence="1 2">
    <name type="scientific">Roseomonas gilardii</name>
    <dbReference type="NCBI Taxonomy" id="257708"/>
    <lineage>
        <taxon>Bacteria</taxon>
        <taxon>Pseudomonadati</taxon>
        <taxon>Pseudomonadota</taxon>
        <taxon>Alphaproteobacteria</taxon>
        <taxon>Acetobacterales</taxon>
        <taxon>Roseomonadaceae</taxon>
        <taxon>Roseomonas</taxon>
    </lineage>
</organism>
<evidence type="ECO:0000313" key="1">
    <source>
        <dbReference type="EMBL" id="MDT8330764.1"/>
    </source>
</evidence>
<dbReference type="Gene3D" id="3.90.550.10">
    <property type="entry name" value="Spore Coat Polysaccharide Biosynthesis Protein SpsA, Chain A"/>
    <property type="match status" value="1"/>
</dbReference>
<sequence length="165" mass="18341">MTIFNIDTIRPGVRKAAFDGKAGWLECFVGEGDHWSFVRPVDATDLRKGPVAEVAEKRRISRLCCSGLYHFGSAALFRDAYAQEHTVVTINELYIAPLYQHLIRAGQKVSYSTVLSDRIFFSGTPAEYENLSVSTVLLEAAFGHLIDVLSLPQIVEMIPVAHRAD</sequence>
<reference evidence="1 2" key="1">
    <citation type="journal article" date="2019" name="Microb. Pathog.">
        <title>Comparison of VITEK 2, MALDI-TOF MS, 16S rRNA gene sequencing, and whole-genome sequencing for identification of Roseomonas mucosa.</title>
        <authorList>
            <person name="Rudolph W.W."/>
            <person name="Gunzer F."/>
            <person name="Trauth M."/>
            <person name="Bunk B."/>
            <person name="Bigge R."/>
            <person name="Schrottner P."/>
        </authorList>
    </citation>
    <scope>NUCLEOTIDE SEQUENCE [LARGE SCALE GENOMIC DNA]</scope>
    <source>
        <strain evidence="1 2">DSM 103800</strain>
    </source>
</reference>
<dbReference type="RefSeq" id="WP_314281241.1">
    <property type="nucleotide sequence ID" value="NZ_JAVVDO010000007.1"/>
</dbReference>
<name>A0ABU3MEA8_9PROT</name>
<dbReference type="InterPro" id="IPR029044">
    <property type="entry name" value="Nucleotide-diphossugar_trans"/>
</dbReference>
<accession>A0ABU3MEA8</accession>
<protein>
    <submittedName>
        <fullName evidence="1">Uncharacterized protein</fullName>
    </submittedName>
</protein>
<proteinExistence type="predicted"/>
<comment type="caution">
    <text evidence="1">The sequence shown here is derived from an EMBL/GenBank/DDBJ whole genome shotgun (WGS) entry which is preliminary data.</text>
</comment>
<dbReference type="Proteomes" id="UP001258945">
    <property type="component" value="Unassembled WGS sequence"/>
</dbReference>
<gene>
    <name evidence="1" type="ORF">RQ831_06845</name>
</gene>
<dbReference type="EMBL" id="JAVVDO010000007">
    <property type="protein sequence ID" value="MDT8330764.1"/>
    <property type="molecule type" value="Genomic_DNA"/>
</dbReference>
<evidence type="ECO:0000313" key="2">
    <source>
        <dbReference type="Proteomes" id="UP001258945"/>
    </source>
</evidence>
<keyword evidence="2" id="KW-1185">Reference proteome</keyword>